<evidence type="ECO:0000313" key="2">
    <source>
        <dbReference type="Proteomes" id="UP000017837"/>
    </source>
</evidence>
<comment type="caution">
    <text evidence="1">The sequence shown here is derived from an EMBL/GenBank/DDBJ whole genome shotgun (WGS) entry which is preliminary data.</text>
</comment>
<keyword evidence="2" id="KW-1185">Reference proteome</keyword>
<evidence type="ECO:0008006" key="3">
    <source>
        <dbReference type="Google" id="ProtNLM"/>
    </source>
</evidence>
<dbReference type="PANTHER" id="PTHR36922:SF1">
    <property type="entry name" value="DUF1993 DOMAIN-CONTAINING PROTEIN"/>
    <property type="match status" value="1"/>
</dbReference>
<dbReference type="InterPro" id="IPR034660">
    <property type="entry name" value="DinB/YfiT-like"/>
</dbReference>
<accession>V4PJM2</accession>
<dbReference type="Proteomes" id="UP000017837">
    <property type="component" value="Unassembled WGS sequence"/>
</dbReference>
<evidence type="ECO:0000313" key="1">
    <source>
        <dbReference type="EMBL" id="ESQ94152.1"/>
    </source>
</evidence>
<gene>
    <name evidence="1" type="ORF">ABENE_03410</name>
</gene>
<proteinExistence type="predicted"/>
<dbReference type="Pfam" id="PF09351">
    <property type="entry name" value="DUF1993"/>
    <property type="match status" value="1"/>
</dbReference>
<dbReference type="EMBL" id="AWGB01000005">
    <property type="protein sequence ID" value="ESQ94152.1"/>
    <property type="molecule type" value="Genomic_DNA"/>
</dbReference>
<dbReference type="OrthoDB" id="338237at2"/>
<sequence length="171" mass="18559">MSEAVHIDMYKASVPVVLNALTNLKAILGKAEAWAAEKNVKEATVLNARLALDMLPFSKQIQLVSDTAKGIAARLGGVENPAYADDEATFAELHSRLQKTVDFVRSVDAKGFEGSETREVVLKFPSRTMEFTGLSYLTGFAIPNLFFHVTTAYAILRHSGVPLGKNDFLGG</sequence>
<dbReference type="InterPro" id="IPR018531">
    <property type="entry name" value="DUF1993"/>
</dbReference>
<name>V4PJM2_9CAUL</name>
<dbReference type="RefSeq" id="WP_018081353.1">
    <property type="nucleotide sequence ID" value="NZ_AQWM01000005.1"/>
</dbReference>
<dbReference type="Gene3D" id="1.20.120.450">
    <property type="entry name" value="dinb family like domain"/>
    <property type="match status" value="1"/>
</dbReference>
<protein>
    <recommendedName>
        <fullName evidence="3">DUF1993 domain-containing protein</fullName>
    </recommendedName>
</protein>
<dbReference type="STRING" id="1121022.GCA_000376105_01685"/>
<reference evidence="1 2" key="1">
    <citation type="journal article" date="2014" name="Nature">
        <title>Sequential evolution of bacterial morphology by co-option of a developmental regulator.</title>
        <authorList>
            <person name="Jiang C."/>
            <person name="Brown P.J."/>
            <person name="Ducret A."/>
            <person name="Brun Y.V."/>
        </authorList>
    </citation>
    <scope>NUCLEOTIDE SEQUENCE [LARGE SCALE GENOMIC DNA]</scope>
    <source>
        <strain evidence="1 2">DSM 16100</strain>
    </source>
</reference>
<dbReference type="SUPFAM" id="SSF109854">
    <property type="entry name" value="DinB/YfiT-like putative metalloenzymes"/>
    <property type="match status" value="1"/>
</dbReference>
<organism evidence="1 2">
    <name type="scientific">Asticcacaulis benevestitus DSM 16100 = ATCC BAA-896</name>
    <dbReference type="NCBI Taxonomy" id="1121022"/>
    <lineage>
        <taxon>Bacteria</taxon>
        <taxon>Pseudomonadati</taxon>
        <taxon>Pseudomonadota</taxon>
        <taxon>Alphaproteobacteria</taxon>
        <taxon>Caulobacterales</taxon>
        <taxon>Caulobacteraceae</taxon>
        <taxon>Asticcacaulis</taxon>
    </lineage>
</organism>
<dbReference type="AlphaFoldDB" id="V4PJM2"/>
<dbReference type="eggNOG" id="COG3812">
    <property type="taxonomic scope" value="Bacteria"/>
</dbReference>
<dbReference type="PATRIC" id="fig|1121022.4.peg.676"/>
<dbReference type="PANTHER" id="PTHR36922">
    <property type="entry name" value="BLL2446 PROTEIN"/>
    <property type="match status" value="1"/>
</dbReference>